<name>A0A8S1W8J4_PAROT</name>
<organism evidence="1 2">
    <name type="scientific">Paramecium octaurelia</name>
    <dbReference type="NCBI Taxonomy" id="43137"/>
    <lineage>
        <taxon>Eukaryota</taxon>
        <taxon>Sar</taxon>
        <taxon>Alveolata</taxon>
        <taxon>Ciliophora</taxon>
        <taxon>Intramacronucleata</taxon>
        <taxon>Oligohymenophorea</taxon>
        <taxon>Peniculida</taxon>
        <taxon>Parameciidae</taxon>
        <taxon>Paramecium</taxon>
    </lineage>
</organism>
<proteinExistence type="predicted"/>
<reference evidence="1" key="1">
    <citation type="submission" date="2021-01" db="EMBL/GenBank/DDBJ databases">
        <authorList>
            <consortium name="Genoscope - CEA"/>
            <person name="William W."/>
        </authorList>
    </citation>
    <scope>NUCLEOTIDE SEQUENCE</scope>
</reference>
<dbReference type="EMBL" id="CAJJDP010000084">
    <property type="protein sequence ID" value="CAD8185257.1"/>
    <property type="molecule type" value="Genomic_DNA"/>
</dbReference>
<sequence>MKQKLQLKLINFMDVLFHHSFNIMSQCQKSDIISQFLSGNFELQKGVLNIN</sequence>
<comment type="caution">
    <text evidence="1">The sequence shown here is derived from an EMBL/GenBank/DDBJ whole genome shotgun (WGS) entry which is preliminary data.</text>
</comment>
<accession>A0A8S1W8J4</accession>
<keyword evidence="2" id="KW-1185">Reference proteome</keyword>
<dbReference type="Proteomes" id="UP000683925">
    <property type="component" value="Unassembled WGS sequence"/>
</dbReference>
<protein>
    <submittedName>
        <fullName evidence="1">Uncharacterized protein</fullName>
    </submittedName>
</protein>
<gene>
    <name evidence="1" type="ORF">POCTA_138.1.T0850074</name>
</gene>
<dbReference type="AlphaFoldDB" id="A0A8S1W8J4"/>
<evidence type="ECO:0000313" key="1">
    <source>
        <dbReference type="EMBL" id="CAD8185257.1"/>
    </source>
</evidence>
<evidence type="ECO:0000313" key="2">
    <source>
        <dbReference type="Proteomes" id="UP000683925"/>
    </source>
</evidence>